<dbReference type="PROSITE" id="PS51704">
    <property type="entry name" value="GP_PDE"/>
    <property type="match status" value="1"/>
</dbReference>
<proteinExistence type="predicted"/>
<evidence type="ECO:0000313" key="4">
    <source>
        <dbReference type="Proteomes" id="UP000024635"/>
    </source>
</evidence>
<dbReference type="GO" id="GO:0006580">
    <property type="term" value="P:ethanolamine metabolic process"/>
    <property type="evidence" value="ECO:0007669"/>
    <property type="project" value="TreeGrafter"/>
</dbReference>
<comment type="caution">
    <text evidence="3">The sequence shown here is derived from an EMBL/GenBank/DDBJ whole genome shotgun (WGS) entry which is preliminary data.</text>
</comment>
<evidence type="ECO:0000259" key="2">
    <source>
        <dbReference type="PROSITE" id="PS51704"/>
    </source>
</evidence>
<dbReference type="OrthoDB" id="197419at2759"/>
<name>A0A016TPC9_9BILA</name>
<sequence length="368" mass="41903">MRKLEANLNSHRRTRYYARCRHRSSCIRRHMDTVTDHISDFFTSHLTGPLLAWYIFVILCIIVLSRCRLIVVILCWIPLVLTVLFFIFRNDIDRGLNRSSYFHGFSVGGNIADTKDAPENSMAALELALKSSKYVLFDVQLASDGAAVVIKDATTGRTTEKNMTVAQSSSVDLAKLNLKTGEGTVPLFKDMMDKCREKEAKVVLQVQENSQALLAEISDYVRKYDLYSSVVVTSYTATVPFFMKRHDSKMLTGLSYTRFGTMADFMRAHPGNLFYKFFAQIIDDCMQFLVRTFLLPRFVGSDVIFLSQNDVNVNFVKEAKSRKMMVVALDADSKPAQNWLHDVAKIPYFTRNLKNMDGAKHTEAAKEE</sequence>
<feature type="domain" description="GP-PDE" evidence="2">
    <location>
        <begin position="105"/>
        <end position="336"/>
    </location>
</feature>
<keyword evidence="1" id="KW-0812">Transmembrane</keyword>
<organism evidence="3 4">
    <name type="scientific">Ancylostoma ceylanicum</name>
    <dbReference type="NCBI Taxonomy" id="53326"/>
    <lineage>
        <taxon>Eukaryota</taxon>
        <taxon>Metazoa</taxon>
        <taxon>Ecdysozoa</taxon>
        <taxon>Nematoda</taxon>
        <taxon>Chromadorea</taxon>
        <taxon>Rhabditida</taxon>
        <taxon>Rhabditina</taxon>
        <taxon>Rhabditomorpha</taxon>
        <taxon>Strongyloidea</taxon>
        <taxon>Ancylostomatidae</taxon>
        <taxon>Ancylostomatinae</taxon>
        <taxon>Ancylostoma</taxon>
    </lineage>
</organism>
<accession>A0A016TPC9</accession>
<evidence type="ECO:0000256" key="1">
    <source>
        <dbReference type="SAM" id="Phobius"/>
    </source>
</evidence>
<dbReference type="GO" id="GO:0070291">
    <property type="term" value="P:N-acylethanolamine metabolic process"/>
    <property type="evidence" value="ECO:0007669"/>
    <property type="project" value="TreeGrafter"/>
</dbReference>
<dbReference type="PANTHER" id="PTHR46320">
    <property type="entry name" value="GLYCEROPHOSPHODIESTER PHOSPHODIESTERASE 1"/>
    <property type="match status" value="1"/>
</dbReference>
<dbReference type="EMBL" id="JARK01001421">
    <property type="protein sequence ID" value="EYC04884.1"/>
    <property type="molecule type" value="Genomic_DNA"/>
</dbReference>
<evidence type="ECO:0000313" key="3">
    <source>
        <dbReference type="EMBL" id="EYC04884.1"/>
    </source>
</evidence>
<gene>
    <name evidence="3" type="primary">Acey_s0085.g1845</name>
    <name evidence="3" type="ORF">Y032_0085g1845</name>
</gene>
<dbReference type="GO" id="GO:0006644">
    <property type="term" value="P:phospholipid metabolic process"/>
    <property type="evidence" value="ECO:0007669"/>
    <property type="project" value="TreeGrafter"/>
</dbReference>
<dbReference type="PANTHER" id="PTHR46320:SF1">
    <property type="entry name" value="GLYCEROPHOSPHODIESTER PHOSPHODIESTERASE 1"/>
    <property type="match status" value="1"/>
</dbReference>
<dbReference type="GO" id="GO:0008889">
    <property type="term" value="F:glycerophosphodiester phosphodiesterase activity"/>
    <property type="evidence" value="ECO:0007669"/>
    <property type="project" value="TreeGrafter"/>
</dbReference>
<keyword evidence="1" id="KW-1133">Transmembrane helix</keyword>
<dbReference type="InterPro" id="IPR030395">
    <property type="entry name" value="GP_PDE_dom"/>
</dbReference>
<dbReference type="InterPro" id="IPR017946">
    <property type="entry name" value="PLC-like_Pdiesterase_TIM-brl"/>
</dbReference>
<reference evidence="4" key="1">
    <citation type="journal article" date="2015" name="Nat. Genet.">
        <title>The genome and transcriptome of the zoonotic hookworm Ancylostoma ceylanicum identify infection-specific gene families.</title>
        <authorList>
            <person name="Schwarz E.M."/>
            <person name="Hu Y."/>
            <person name="Antoshechkin I."/>
            <person name="Miller M.M."/>
            <person name="Sternberg P.W."/>
            <person name="Aroian R.V."/>
        </authorList>
    </citation>
    <scope>NUCLEOTIDE SEQUENCE</scope>
    <source>
        <strain evidence="4">HY135</strain>
    </source>
</reference>
<dbReference type="STRING" id="53326.A0A016TPC9"/>
<dbReference type="SUPFAM" id="SSF51695">
    <property type="entry name" value="PLC-like phosphodiesterases"/>
    <property type="match status" value="1"/>
</dbReference>
<keyword evidence="4" id="KW-1185">Reference proteome</keyword>
<dbReference type="Pfam" id="PF03009">
    <property type="entry name" value="GDPD"/>
    <property type="match status" value="1"/>
</dbReference>
<protein>
    <recommendedName>
        <fullName evidence="2">GP-PDE domain-containing protein</fullName>
    </recommendedName>
</protein>
<dbReference type="AlphaFoldDB" id="A0A016TPC9"/>
<dbReference type="GO" id="GO:0005886">
    <property type="term" value="C:plasma membrane"/>
    <property type="evidence" value="ECO:0007669"/>
    <property type="project" value="TreeGrafter"/>
</dbReference>
<dbReference type="Proteomes" id="UP000024635">
    <property type="component" value="Unassembled WGS sequence"/>
</dbReference>
<keyword evidence="1" id="KW-0472">Membrane</keyword>
<dbReference type="Gene3D" id="3.20.20.190">
    <property type="entry name" value="Phosphatidylinositol (PI) phosphodiesterase"/>
    <property type="match status" value="1"/>
</dbReference>
<feature type="transmembrane region" description="Helical" evidence="1">
    <location>
        <begin position="69"/>
        <end position="88"/>
    </location>
</feature>
<feature type="transmembrane region" description="Helical" evidence="1">
    <location>
        <begin position="46"/>
        <end position="64"/>
    </location>
</feature>